<feature type="domain" description="CAF17 C-terminal" evidence="4">
    <location>
        <begin position="204"/>
        <end position="289"/>
    </location>
</feature>
<evidence type="ECO:0000256" key="3">
    <source>
        <dbReference type="ARBA" id="ARBA00023128"/>
    </source>
</evidence>
<dbReference type="SUPFAM" id="SSF103025">
    <property type="entry name" value="Folate-binding domain"/>
    <property type="match status" value="1"/>
</dbReference>
<dbReference type="InterPro" id="IPR017703">
    <property type="entry name" value="YgfZ/GCV_T_CS"/>
</dbReference>
<dbReference type="AlphaFoldDB" id="A0A077ZB86"/>
<keyword evidence="3" id="KW-0496">Mitochondrion</keyword>
<organism evidence="5 6">
    <name type="scientific">Trichuris trichiura</name>
    <name type="common">Whipworm</name>
    <name type="synonym">Trichocephalus trichiurus</name>
    <dbReference type="NCBI Taxonomy" id="36087"/>
    <lineage>
        <taxon>Eukaryota</taxon>
        <taxon>Metazoa</taxon>
        <taxon>Ecdysozoa</taxon>
        <taxon>Nematoda</taxon>
        <taxon>Enoplea</taxon>
        <taxon>Dorylaimia</taxon>
        <taxon>Trichinellida</taxon>
        <taxon>Trichuridae</taxon>
        <taxon>Trichuris</taxon>
    </lineage>
</organism>
<dbReference type="Proteomes" id="UP000030665">
    <property type="component" value="Unassembled WGS sequence"/>
</dbReference>
<keyword evidence="6" id="KW-1185">Reference proteome</keyword>
<evidence type="ECO:0000259" key="4">
    <source>
        <dbReference type="Pfam" id="PF25455"/>
    </source>
</evidence>
<evidence type="ECO:0000256" key="1">
    <source>
        <dbReference type="ARBA" id="ARBA00004173"/>
    </source>
</evidence>
<evidence type="ECO:0000313" key="6">
    <source>
        <dbReference type="Proteomes" id="UP000030665"/>
    </source>
</evidence>
<dbReference type="PANTHER" id="PTHR22602">
    <property type="entry name" value="TRANSFERASE CAF17, MITOCHONDRIAL-RELATED"/>
    <property type="match status" value="1"/>
</dbReference>
<dbReference type="GO" id="GO:0016226">
    <property type="term" value="P:iron-sulfur cluster assembly"/>
    <property type="evidence" value="ECO:0007669"/>
    <property type="project" value="TreeGrafter"/>
</dbReference>
<dbReference type="Gene3D" id="3.30.1360.120">
    <property type="entry name" value="Probable tRNA modification gtpase trme, domain 1"/>
    <property type="match status" value="1"/>
</dbReference>
<dbReference type="GO" id="GO:0005759">
    <property type="term" value="C:mitochondrial matrix"/>
    <property type="evidence" value="ECO:0007669"/>
    <property type="project" value="TreeGrafter"/>
</dbReference>
<gene>
    <name evidence="5" type="ORF">TTRE_0000512501</name>
</gene>
<dbReference type="InterPro" id="IPR057460">
    <property type="entry name" value="CAF17_C"/>
</dbReference>
<dbReference type="InterPro" id="IPR027266">
    <property type="entry name" value="TrmE/GcvT-like"/>
</dbReference>
<dbReference type="OrthoDB" id="191995at2759"/>
<dbReference type="EMBL" id="HG806085">
    <property type="protein sequence ID" value="CDW56843.1"/>
    <property type="molecule type" value="Genomic_DNA"/>
</dbReference>
<keyword evidence="2" id="KW-0809">Transit peptide</keyword>
<evidence type="ECO:0000313" key="5">
    <source>
        <dbReference type="EMBL" id="CDW56843.1"/>
    </source>
</evidence>
<comment type="subcellular location">
    <subcellularLocation>
        <location evidence="1">Mitochondrion</location>
    </subcellularLocation>
</comment>
<dbReference type="Gene3D" id="2.40.30.160">
    <property type="match status" value="1"/>
</dbReference>
<sequence>MACWLKNRRLLRLVGPDCVSLLQGLLTNDVTRLNEEKCSALYSLMLNVRGRILYDLFLYRQGQHPTDIWVECDSSVSDSLCSLLRKHVLHKKVDVQLDSTKQVYWFKDAGKPAYNSDEIFVPDPRLACLGARWLSDQKPDDNDGEEKLVEAYSQALPEGANELPPDTSFPHEMSADLLGAVSFSKGCYLGQELTSRVEHIGVVRKRLMPLCFDPTDLPLMRLVQFNSNIYDSATRENVIGRFKAAGSQYAMALLNVTDALRLGTVLLTAKDTEQTRMIRCKVMRPQWWPASVS</sequence>
<name>A0A077ZB86_TRITR</name>
<accession>A0A077ZB86</accession>
<proteinExistence type="predicted"/>
<dbReference type="InterPro" id="IPR045179">
    <property type="entry name" value="YgfZ/GcvT"/>
</dbReference>
<reference evidence="5" key="2">
    <citation type="submission" date="2014-03" db="EMBL/GenBank/DDBJ databases">
        <title>The whipworm genome and dual-species transcriptomics of an intimate host-pathogen interaction.</title>
        <authorList>
            <person name="Foth B.J."/>
            <person name="Tsai I.J."/>
            <person name="Reid A.J."/>
            <person name="Bancroft A.J."/>
            <person name="Nichol S."/>
            <person name="Tracey A."/>
            <person name="Holroyd N."/>
            <person name="Cotton J.A."/>
            <person name="Stanley E.J."/>
            <person name="Zarowiecki M."/>
            <person name="Liu J.Z."/>
            <person name="Huckvale T."/>
            <person name="Cooper P.J."/>
            <person name="Grencis R.K."/>
            <person name="Berriman M."/>
        </authorList>
    </citation>
    <scope>NUCLEOTIDE SEQUENCE [LARGE SCALE GENOMIC DNA]</scope>
</reference>
<reference evidence="5" key="1">
    <citation type="submission" date="2014-01" db="EMBL/GenBank/DDBJ databases">
        <authorList>
            <person name="Aslett M."/>
        </authorList>
    </citation>
    <scope>NUCLEOTIDE SEQUENCE</scope>
</reference>
<dbReference type="PANTHER" id="PTHR22602:SF0">
    <property type="entry name" value="TRANSFERASE CAF17, MITOCHONDRIAL-RELATED"/>
    <property type="match status" value="1"/>
</dbReference>
<dbReference type="STRING" id="36087.A0A077ZB86"/>
<evidence type="ECO:0000256" key="2">
    <source>
        <dbReference type="ARBA" id="ARBA00022946"/>
    </source>
</evidence>
<dbReference type="NCBIfam" id="TIGR03317">
    <property type="entry name" value="ygfZ_signature"/>
    <property type="match status" value="1"/>
</dbReference>
<protein>
    <submittedName>
        <fullName evidence="5">GCV T domain containing protein</fullName>
    </submittedName>
</protein>
<dbReference type="Pfam" id="PF25455">
    <property type="entry name" value="Beta-barrel_CAF17_C"/>
    <property type="match status" value="1"/>
</dbReference>